<dbReference type="Gene3D" id="1.10.510.10">
    <property type="entry name" value="Transferase(Phosphotransferase) domain 1"/>
    <property type="match status" value="1"/>
</dbReference>
<dbReference type="GO" id="GO:0005524">
    <property type="term" value="F:ATP binding"/>
    <property type="evidence" value="ECO:0007669"/>
    <property type="project" value="UniProtKB-KW"/>
</dbReference>
<dbReference type="Gene3D" id="3.30.200.20">
    <property type="entry name" value="Phosphorylase Kinase, domain 1"/>
    <property type="match status" value="1"/>
</dbReference>
<evidence type="ECO:0000313" key="9">
    <source>
        <dbReference type="Proteomes" id="UP000680865"/>
    </source>
</evidence>
<evidence type="ECO:0000259" key="7">
    <source>
        <dbReference type="PROSITE" id="PS50011"/>
    </source>
</evidence>
<dbReference type="InterPro" id="IPR000719">
    <property type="entry name" value="Prot_kinase_dom"/>
</dbReference>
<dbReference type="EC" id="2.7.11.1" evidence="1"/>
<dbReference type="GO" id="GO:0004674">
    <property type="term" value="F:protein serine/threonine kinase activity"/>
    <property type="evidence" value="ECO:0007669"/>
    <property type="project" value="UniProtKB-KW"/>
</dbReference>
<dbReference type="Pfam" id="PF00069">
    <property type="entry name" value="Pkinase"/>
    <property type="match status" value="1"/>
</dbReference>
<keyword evidence="9" id="KW-1185">Reference proteome</keyword>
<sequence length="285" mass="31246">MANAARQALEELYRYNTISDHPVGQGGCGQVWKCHDLLFDRVVAIKTISEFLSLSLNDTARRTFVREAQAGARLGRISRHVVKVIDLGMIRDTPYFVMEWIERPPGKSKIDLSGDVGAVSVARMKKIMFEVSDAVATAHQSGIVHSDISPWNFLYDPAEKVYKLSDFGLLKIIEETLVSRGSGSLLVGGRADFFPQSVRAGAEPISYASDVYALAVTLRVILEGEGCLSRNGGKILPTPGVIPVRHEGGRDAPSQVRLLVERFVDGHGPGDTVIDFQRMLQQIPS</sequence>
<organism evidence="8 9">
    <name type="scientific">Winogradskya consettensis</name>
    <dbReference type="NCBI Taxonomy" id="113560"/>
    <lineage>
        <taxon>Bacteria</taxon>
        <taxon>Bacillati</taxon>
        <taxon>Actinomycetota</taxon>
        <taxon>Actinomycetes</taxon>
        <taxon>Micromonosporales</taxon>
        <taxon>Micromonosporaceae</taxon>
        <taxon>Winogradskya</taxon>
    </lineage>
</organism>
<dbReference type="Proteomes" id="UP000680865">
    <property type="component" value="Unassembled WGS sequence"/>
</dbReference>
<evidence type="ECO:0000256" key="5">
    <source>
        <dbReference type="ARBA" id="ARBA00022777"/>
    </source>
</evidence>
<dbReference type="AlphaFoldDB" id="A0A919SJ01"/>
<keyword evidence="2" id="KW-0723">Serine/threonine-protein kinase</keyword>
<keyword evidence="6" id="KW-0067">ATP-binding</keyword>
<proteinExistence type="predicted"/>
<protein>
    <recommendedName>
        <fullName evidence="1">non-specific serine/threonine protein kinase</fullName>
        <ecNumber evidence="1">2.7.11.1</ecNumber>
    </recommendedName>
</protein>
<evidence type="ECO:0000256" key="4">
    <source>
        <dbReference type="ARBA" id="ARBA00022741"/>
    </source>
</evidence>
<feature type="domain" description="Protein kinase" evidence="7">
    <location>
        <begin position="17"/>
        <end position="285"/>
    </location>
</feature>
<keyword evidence="5" id="KW-0418">Kinase</keyword>
<dbReference type="InterPro" id="IPR011009">
    <property type="entry name" value="Kinase-like_dom_sf"/>
</dbReference>
<evidence type="ECO:0000313" key="8">
    <source>
        <dbReference type="EMBL" id="GIM73620.1"/>
    </source>
</evidence>
<dbReference type="InterPro" id="IPR008266">
    <property type="entry name" value="Tyr_kinase_AS"/>
</dbReference>
<dbReference type="SMART" id="SM00220">
    <property type="entry name" value="S_TKc"/>
    <property type="match status" value="1"/>
</dbReference>
<dbReference type="CDD" id="cd14014">
    <property type="entry name" value="STKc_PknB_like"/>
    <property type="match status" value="1"/>
</dbReference>
<keyword evidence="4" id="KW-0547">Nucleotide-binding</keyword>
<evidence type="ECO:0000256" key="1">
    <source>
        <dbReference type="ARBA" id="ARBA00012513"/>
    </source>
</evidence>
<evidence type="ECO:0000256" key="3">
    <source>
        <dbReference type="ARBA" id="ARBA00022679"/>
    </source>
</evidence>
<name>A0A919SJ01_9ACTN</name>
<evidence type="ECO:0000256" key="2">
    <source>
        <dbReference type="ARBA" id="ARBA00022527"/>
    </source>
</evidence>
<evidence type="ECO:0000256" key="6">
    <source>
        <dbReference type="ARBA" id="ARBA00022840"/>
    </source>
</evidence>
<gene>
    <name evidence="8" type="ORF">Aco04nite_36230</name>
</gene>
<comment type="caution">
    <text evidence="8">The sequence shown here is derived from an EMBL/GenBank/DDBJ whole genome shotgun (WGS) entry which is preliminary data.</text>
</comment>
<dbReference type="PANTHER" id="PTHR43289:SF6">
    <property type="entry name" value="SERINE_THREONINE-PROTEIN KINASE NEKL-3"/>
    <property type="match status" value="1"/>
</dbReference>
<dbReference type="PROSITE" id="PS50011">
    <property type="entry name" value="PROTEIN_KINASE_DOM"/>
    <property type="match status" value="1"/>
</dbReference>
<dbReference type="SUPFAM" id="SSF56112">
    <property type="entry name" value="Protein kinase-like (PK-like)"/>
    <property type="match status" value="1"/>
</dbReference>
<dbReference type="PANTHER" id="PTHR43289">
    <property type="entry name" value="MITOGEN-ACTIVATED PROTEIN KINASE KINASE KINASE 20-RELATED"/>
    <property type="match status" value="1"/>
</dbReference>
<dbReference type="PROSITE" id="PS00109">
    <property type="entry name" value="PROTEIN_KINASE_TYR"/>
    <property type="match status" value="1"/>
</dbReference>
<keyword evidence="3" id="KW-0808">Transferase</keyword>
<accession>A0A919SJ01</accession>
<reference evidence="8" key="1">
    <citation type="submission" date="2021-03" db="EMBL/GenBank/DDBJ databases">
        <title>Whole genome shotgun sequence of Actinoplanes consettensis NBRC 14913.</title>
        <authorList>
            <person name="Komaki H."/>
            <person name="Tamura T."/>
        </authorList>
    </citation>
    <scope>NUCLEOTIDE SEQUENCE</scope>
    <source>
        <strain evidence="8">NBRC 14913</strain>
    </source>
</reference>
<dbReference type="EMBL" id="BOQP01000017">
    <property type="protein sequence ID" value="GIM73620.1"/>
    <property type="molecule type" value="Genomic_DNA"/>
</dbReference>